<reference evidence="6 7" key="1">
    <citation type="submission" date="2016-12" db="EMBL/GenBank/DDBJ databases">
        <title>The draft genome sequence of Actinophytocola sp. 11-183.</title>
        <authorList>
            <person name="Wang W."/>
            <person name="Yuan L."/>
        </authorList>
    </citation>
    <scope>NUCLEOTIDE SEQUENCE [LARGE SCALE GENOMIC DNA]</scope>
    <source>
        <strain evidence="6 7">11-183</strain>
    </source>
</reference>
<evidence type="ECO:0008006" key="8">
    <source>
        <dbReference type="Google" id="ProtNLM"/>
    </source>
</evidence>
<feature type="region of interest" description="Disordered" evidence="5">
    <location>
        <begin position="90"/>
        <end position="117"/>
    </location>
</feature>
<gene>
    <name evidence="6" type="ORF">BU204_15060</name>
</gene>
<dbReference type="GO" id="GO:0003677">
    <property type="term" value="F:DNA binding"/>
    <property type="evidence" value="ECO:0007669"/>
    <property type="project" value="UniProtKB-KW"/>
</dbReference>
<sequence>MTTVTPQSDDIDRSQADFENFYRATVERTYQAALRMARGDPDLARDATQDAYARLLRQWRGSGSRSRQAMAARGGDEGRHVAAVAVRRVADAERRGGRAATGRSEEGGEHEDVPGRKLPDSVRELIDRQPVERRAVAVLFFLLECGDGEIADILAIPRTVIRAHVERMRVLMKPLVDGARE</sequence>
<comment type="caution">
    <text evidence="6">The sequence shown here is derived from an EMBL/GenBank/DDBJ whole genome shotgun (WGS) entry which is preliminary data.</text>
</comment>
<keyword evidence="2" id="KW-0731">Sigma factor</keyword>
<evidence type="ECO:0000256" key="4">
    <source>
        <dbReference type="ARBA" id="ARBA00023163"/>
    </source>
</evidence>
<keyword evidence="4" id="KW-0804">Transcription</keyword>
<dbReference type="Gene3D" id="1.10.1740.10">
    <property type="match status" value="1"/>
</dbReference>
<dbReference type="EMBL" id="MSIE01000025">
    <property type="protein sequence ID" value="OLF16781.1"/>
    <property type="molecule type" value="Genomic_DNA"/>
</dbReference>
<protein>
    <recommendedName>
        <fullName evidence="8">RNA polymerase sigma factor 70 region 4 type 2 domain-containing protein</fullName>
    </recommendedName>
</protein>
<evidence type="ECO:0000256" key="3">
    <source>
        <dbReference type="ARBA" id="ARBA00023125"/>
    </source>
</evidence>
<evidence type="ECO:0000256" key="5">
    <source>
        <dbReference type="SAM" id="MobiDB-lite"/>
    </source>
</evidence>
<evidence type="ECO:0000313" key="6">
    <source>
        <dbReference type="EMBL" id="OLF16781.1"/>
    </source>
</evidence>
<dbReference type="RefSeq" id="WP_075126291.1">
    <property type="nucleotide sequence ID" value="NZ_MSIE01000025.1"/>
</dbReference>
<dbReference type="SUPFAM" id="SSF88946">
    <property type="entry name" value="Sigma2 domain of RNA polymerase sigma factors"/>
    <property type="match status" value="1"/>
</dbReference>
<dbReference type="STRING" id="1912961.BU204_15060"/>
<dbReference type="InterPro" id="IPR036388">
    <property type="entry name" value="WH-like_DNA-bd_sf"/>
</dbReference>
<evidence type="ECO:0000313" key="7">
    <source>
        <dbReference type="Proteomes" id="UP000185596"/>
    </source>
</evidence>
<dbReference type="InterPro" id="IPR013325">
    <property type="entry name" value="RNA_pol_sigma_r2"/>
</dbReference>
<dbReference type="InterPro" id="IPR039425">
    <property type="entry name" value="RNA_pol_sigma-70-like"/>
</dbReference>
<evidence type="ECO:0000256" key="2">
    <source>
        <dbReference type="ARBA" id="ARBA00023082"/>
    </source>
</evidence>
<keyword evidence="1" id="KW-0805">Transcription regulation</keyword>
<keyword evidence="7" id="KW-1185">Reference proteome</keyword>
<dbReference type="PANTHER" id="PTHR43133:SF8">
    <property type="entry name" value="RNA POLYMERASE SIGMA FACTOR HI_1459-RELATED"/>
    <property type="match status" value="1"/>
</dbReference>
<dbReference type="Proteomes" id="UP000185596">
    <property type="component" value="Unassembled WGS sequence"/>
</dbReference>
<accession>A0A1Q8CQZ8</accession>
<evidence type="ECO:0000256" key="1">
    <source>
        <dbReference type="ARBA" id="ARBA00023015"/>
    </source>
</evidence>
<dbReference type="Gene3D" id="1.10.10.10">
    <property type="entry name" value="Winged helix-like DNA-binding domain superfamily/Winged helix DNA-binding domain"/>
    <property type="match status" value="1"/>
</dbReference>
<organism evidence="6 7">
    <name type="scientific">Actinophytocola xanthii</name>
    <dbReference type="NCBI Taxonomy" id="1912961"/>
    <lineage>
        <taxon>Bacteria</taxon>
        <taxon>Bacillati</taxon>
        <taxon>Actinomycetota</taxon>
        <taxon>Actinomycetes</taxon>
        <taxon>Pseudonocardiales</taxon>
        <taxon>Pseudonocardiaceae</taxon>
    </lineage>
</organism>
<dbReference type="PANTHER" id="PTHR43133">
    <property type="entry name" value="RNA POLYMERASE ECF-TYPE SIGMA FACTO"/>
    <property type="match status" value="1"/>
</dbReference>
<dbReference type="GO" id="GO:0016987">
    <property type="term" value="F:sigma factor activity"/>
    <property type="evidence" value="ECO:0007669"/>
    <property type="project" value="UniProtKB-KW"/>
</dbReference>
<dbReference type="AlphaFoldDB" id="A0A1Q8CQZ8"/>
<dbReference type="GO" id="GO:0006352">
    <property type="term" value="P:DNA-templated transcription initiation"/>
    <property type="evidence" value="ECO:0007669"/>
    <property type="project" value="InterPro"/>
</dbReference>
<proteinExistence type="predicted"/>
<feature type="compositionally biased region" description="Basic and acidic residues" evidence="5">
    <location>
        <begin position="103"/>
        <end position="117"/>
    </location>
</feature>
<keyword evidence="3" id="KW-0238">DNA-binding</keyword>
<name>A0A1Q8CQZ8_9PSEU</name>